<dbReference type="Pfam" id="PF02894">
    <property type="entry name" value="GFO_IDH_MocA_C"/>
    <property type="match status" value="1"/>
</dbReference>
<accession>A0A0D8JBU7</accession>
<dbReference type="EMBL" id="JRHC01000001">
    <property type="protein sequence ID" value="KJF44465.1"/>
    <property type="molecule type" value="Genomic_DNA"/>
</dbReference>
<gene>
    <name evidence="3" type="ORF">LH29_02960</name>
</gene>
<dbReference type="InterPro" id="IPR004104">
    <property type="entry name" value="Gfo/Idh/MocA-like_OxRdtase_C"/>
</dbReference>
<comment type="caution">
    <text evidence="3">The sequence shown here is derived from an EMBL/GenBank/DDBJ whole genome shotgun (WGS) entry which is preliminary data.</text>
</comment>
<sequence>MSNYNFSRRKFLAGAATVGAAGAMGIGTLSSCSGGGSSASGEYDWLQREYKYPPLLDEVPAGTVLKAGIVGCGGRGTGAALNFLEAGGSTVQVTALADVFKDRVDSCVDRIKKETGQEVPAENCFIGFDAYEKVIDSGVDIVILATPPKFRPQQFEAAVKARKHVFMEKPIAVDPVGIRQVLAAAKMADAAGLKVVTGTQRRHQHKYLNVYKELSNNAIGKLTTAEVYWNGGQLWYRNSKPEWSEMEWMIRDWVNWCWLSGDHIVEQHVHNIDVANWFFGKHPIKALGFGSRQRRPTGDQYDNFAVRYELDDGRQILSTCRQINGCTNAVNEVMHGTKGKAFTAQGGTAKITDLDGNDLFSYEDHATSPYVQEHKDLITCIRQDIPFNEAEETANSVMTAIMGRVSAYTGKEVTWDEMMNSDMKLGPDTFIMGDIGFMETASVPVPGTLERE</sequence>
<feature type="domain" description="Gfo/Idh/MocA-like oxidoreductase C-terminal" evidence="2">
    <location>
        <begin position="216"/>
        <end position="343"/>
    </location>
</feature>
<keyword evidence="4" id="KW-1185">Reference proteome</keyword>
<dbReference type="PROSITE" id="PS51318">
    <property type="entry name" value="TAT"/>
    <property type="match status" value="1"/>
</dbReference>
<dbReference type="STRING" id="1544798.LH29_02960"/>
<dbReference type="Gene3D" id="3.40.50.720">
    <property type="entry name" value="NAD(P)-binding Rossmann-like Domain"/>
    <property type="match status" value="1"/>
</dbReference>
<evidence type="ECO:0008006" key="5">
    <source>
        <dbReference type="Google" id="ProtNLM"/>
    </source>
</evidence>
<organism evidence="3 4">
    <name type="scientific">Draconibacterium sediminis</name>
    <dbReference type="NCBI Taxonomy" id="1544798"/>
    <lineage>
        <taxon>Bacteria</taxon>
        <taxon>Pseudomonadati</taxon>
        <taxon>Bacteroidota</taxon>
        <taxon>Bacteroidia</taxon>
        <taxon>Marinilabiliales</taxon>
        <taxon>Prolixibacteraceae</taxon>
        <taxon>Draconibacterium</taxon>
    </lineage>
</organism>
<dbReference type="SUPFAM" id="SSF55347">
    <property type="entry name" value="Glyceraldehyde-3-phosphate dehydrogenase-like, C-terminal domain"/>
    <property type="match status" value="1"/>
</dbReference>
<dbReference type="NCBIfam" id="TIGR01409">
    <property type="entry name" value="TAT_signal_seq"/>
    <property type="match status" value="1"/>
</dbReference>
<evidence type="ECO:0000259" key="1">
    <source>
        <dbReference type="Pfam" id="PF01408"/>
    </source>
</evidence>
<dbReference type="Pfam" id="PF01408">
    <property type="entry name" value="GFO_IDH_MocA"/>
    <property type="match status" value="1"/>
</dbReference>
<dbReference type="PATRIC" id="fig|1544798.3.peg.614"/>
<dbReference type="InterPro" id="IPR000683">
    <property type="entry name" value="Gfo/Idh/MocA-like_OxRdtase_N"/>
</dbReference>
<reference evidence="3 4" key="1">
    <citation type="submission" date="2014-09" db="EMBL/GenBank/DDBJ databases">
        <title>Draft Genome Sequence of Draconibacterium sp. JN14CK-3.</title>
        <authorList>
            <person name="Dong C."/>
            <person name="Lai Q."/>
            <person name="Shao Z."/>
        </authorList>
    </citation>
    <scope>NUCLEOTIDE SEQUENCE [LARGE SCALE GENOMIC DNA]</scope>
    <source>
        <strain evidence="3 4">JN14CK-3</strain>
    </source>
</reference>
<dbReference type="Gene3D" id="3.30.360.10">
    <property type="entry name" value="Dihydrodipicolinate Reductase, domain 2"/>
    <property type="match status" value="1"/>
</dbReference>
<dbReference type="RefSeq" id="WP_045026020.1">
    <property type="nucleotide sequence ID" value="NZ_JRHC01000001.1"/>
</dbReference>
<dbReference type="GO" id="GO:0000166">
    <property type="term" value="F:nucleotide binding"/>
    <property type="evidence" value="ECO:0007669"/>
    <property type="project" value="InterPro"/>
</dbReference>
<dbReference type="SUPFAM" id="SSF51735">
    <property type="entry name" value="NAD(P)-binding Rossmann-fold domains"/>
    <property type="match status" value="1"/>
</dbReference>
<dbReference type="Proteomes" id="UP000032544">
    <property type="component" value="Unassembled WGS sequence"/>
</dbReference>
<feature type="domain" description="Gfo/Idh/MocA-like oxidoreductase N-terminal" evidence="1">
    <location>
        <begin position="66"/>
        <end position="189"/>
    </location>
</feature>
<dbReference type="PANTHER" id="PTHR43818">
    <property type="entry name" value="BCDNA.GH03377"/>
    <property type="match status" value="1"/>
</dbReference>
<dbReference type="AlphaFoldDB" id="A0A0D8JBU7"/>
<dbReference type="InterPro" id="IPR019546">
    <property type="entry name" value="TAT_signal_bac_arc"/>
</dbReference>
<evidence type="ECO:0000259" key="2">
    <source>
        <dbReference type="Pfam" id="PF02894"/>
    </source>
</evidence>
<dbReference type="InterPro" id="IPR006311">
    <property type="entry name" value="TAT_signal"/>
</dbReference>
<dbReference type="PANTHER" id="PTHR43818:SF5">
    <property type="entry name" value="OXIDOREDUCTASE FAMILY PROTEIN"/>
    <property type="match status" value="1"/>
</dbReference>
<proteinExistence type="predicted"/>
<protein>
    <recommendedName>
        <fullName evidence="5">Dehydrogenase</fullName>
    </recommendedName>
</protein>
<name>A0A0D8JBU7_9BACT</name>
<dbReference type="InterPro" id="IPR050463">
    <property type="entry name" value="Gfo/Idh/MocA_oxidrdct_glycsds"/>
</dbReference>
<evidence type="ECO:0000313" key="3">
    <source>
        <dbReference type="EMBL" id="KJF44465.1"/>
    </source>
</evidence>
<dbReference type="OrthoDB" id="127583at2"/>
<dbReference type="InterPro" id="IPR036291">
    <property type="entry name" value="NAD(P)-bd_dom_sf"/>
</dbReference>
<evidence type="ECO:0000313" key="4">
    <source>
        <dbReference type="Proteomes" id="UP000032544"/>
    </source>
</evidence>